<proteinExistence type="predicted"/>
<dbReference type="AlphaFoldDB" id="A0A0C1R935"/>
<comment type="caution">
    <text evidence="1">The sequence shown here is derived from an EMBL/GenBank/DDBJ whole genome shotgun (WGS) entry which is preliminary data.</text>
</comment>
<dbReference type="EMBL" id="JHEG02000001">
    <property type="protein sequence ID" value="KIE14079.1"/>
    <property type="molecule type" value="Genomic_DNA"/>
</dbReference>
<organism evidence="1">
    <name type="scientific">Tolypothrix bouteillei VB521301</name>
    <dbReference type="NCBI Taxonomy" id="1479485"/>
    <lineage>
        <taxon>Bacteria</taxon>
        <taxon>Bacillati</taxon>
        <taxon>Cyanobacteriota</taxon>
        <taxon>Cyanophyceae</taxon>
        <taxon>Nostocales</taxon>
        <taxon>Tolypothrichaceae</taxon>
        <taxon>Tolypothrix</taxon>
    </lineage>
</organism>
<name>A0A0C1R935_9CYAN</name>
<evidence type="ECO:0000313" key="1">
    <source>
        <dbReference type="EMBL" id="KIE14079.1"/>
    </source>
</evidence>
<protein>
    <submittedName>
        <fullName evidence="1">Uncharacterized protein</fullName>
    </submittedName>
</protein>
<accession>A0A0C1R935</accession>
<sequence>MNNTAYRTALTPWAVIRWFSPTERTVVARHRSRSDAEGHLVILRRLMPEAEFRVVFDAEQNAIQ</sequence>
<gene>
    <name evidence="1" type="ORF">DA73_0201600</name>
</gene>
<reference evidence="1" key="1">
    <citation type="journal article" date="2015" name="Genome Announc.">
        <title>Draft Genome Sequence of Tolypothrix boutellei Strain VB521301.</title>
        <authorList>
            <person name="Chandrababunaidu M.M."/>
            <person name="Singh D."/>
            <person name="Sen D."/>
            <person name="Bhan S."/>
            <person name="Das S."/>
            <person name="Gupta A."/>
            <person name="Adhikary S.P."/>
            <person name="Tripathy S."/>
        </authorList>
    </citation>
    <scope>NUCLEOTIDE SEQUENCE</scope>
    <source>
        <strain evidence="1">VB521301</strain>
    </source>
</reference>